<protein>
    <submittedName>
        <fullName evidence="2">Uncharacterized protein</fullName>
    </submittedName>
</protein>
<dbReference type="RefSeq" id="XP_030986043.1">
    <property type="nucleotide sequence ID" value="XM_031122059.1"/>
</dbReference>
<gene>
    <name evidence="2" type="ORF">PgNI_01988</name>
</gene>
<evidence type="ECO:0000313" key="2">
    <source>
        <dbReference type="RefSeq" id="XP_030986043.1"/>
    </source>
</evidence>
<name>A0A6P8BFK8_PYRGI</name>
<dbReference type="GeneID" id="41956971"/>
<accession>A0A6P8BFK8</accession>
<organism evidence="1 2">
    <name type="scientific">Pyricularia grisea</name>
    <name type="common">Crabgrass-specific blast fungus</name>
    <name type="synonym">Magnaporthe grisea</name>
    <dbReference type="NCBI Taxonomy" id="148305"/>
    <lineage>
        <taxon>Eukaryota</taxon>
        <taxon>Fungi</taxon>
        <taxon>Dikarya</taxon>
        <taxon>Ascomycota</taxon>
        <taxon>Pezizomycotina</taxon>
        <taxon>Sordariomycetes</taxon>
        <taxon>Sordariomycetidae</taxon>
        <taxon>Magnaporthales</taxon>
        <taxon>Pyriculariaceae</taxon>
        <taxon>Pyricularia</taxon>
    </lineage>
</organism>
<dbReference type="KEGG" id="pgri:PgNI_01988"/>
<reference evidence="2" key="3">
    <citation type="submission" date="2025-08" db="UniProtKB">
        <authorList>
            <consortium name="RefSeq"/>
        </authorList>
    </citation>
    <scope>IDENTIFICATION</scope>
    <source>
        <strain evidence="2">NI907</strain>
    </source>
</reference>
<proteinExistence type="predicted"/>
<sequence>MHLDDIDRRNVIQRDASLSRPDLAGSGHQQITAAAASNPKFSLSEPQEAVAINALSNIMLAFGDGTVNIITNKMWVRVRFGKQEHSSLAYNKQKRKHLIRSSLTEC</sequence>
<dbReference type="AlphaFoldDB" id="A0A6P8BFK8"/>
<keyword evidence="1" id="KW-1185">Reference proteome</keyword>
<dbReference type="Proteomes" id="UP000515153">
    <property type="component" value="Unplaced"/>
</dbReference>
<evidence type="ECO:0000313" key="1">
    <source>
        <dbReference type="Proteomes" id="UP000515153"/>
    </source>
</evidence>
<reference evidence="2" key="2">
    <citation type="submission" date="2019-10" db="EMBL/GenBank/DDBJ databases">
        <authorList>
            <consortium name="NCBI Genome Project"/>
        </authorList>
    </citation>
    <scope>NUCLEOTIDE SEQUENCE</scope>
    <source>
        <strain evidence="2">NI907</strain>
    </source>
</reference>
<reference evidence="2" key="1">
    <citation type="journal article" date="2019" name="Mol. Biol. Evol.">
        <title>Blast fungal genomes show frequent chromosomal changes, gene gains and losses, and effector gene turnover.</title>
        <authorList>
            <person name="Gomez Luciano L.B."/>
            <person name="Jason Tsai I."/>
            <person name="Chuma I."/>
            <person name="Tosa Y."/>
            <person name="Chen Y.H."/>
            <person name="Li J.Y."/>
            <person name="Li M.Y."/>
            <person name="Jade Lu M.Y."/>
            <person name="Nakayashiki H."/>
            <person name="Li W.H."/>
        </authorList>
    </citation>
    <scope>NUCLEOTIDE SEQUENCE</scope>
    <source>
        <strain evidence="2">NI907</strain>
    </source>
</reference>